<dbReference type="GO" id="GO:0043709">
    <property type="term" value="P:cell adhesion involved in single-species biofilm formation"/>
    <property type="evidence" value="ECO:0007669"/>
    <property type="project" value="TreeGrafter"/>
</dbReference>
<evidence type="ECO:0000259" key="5">
    <source>
        <dbReference type="PROSITE" id="PS50887"/>
    </source>
</evidence>
<dbReference type="InterPro" id="IPR029787">
    <property type="entry name" value="Nucleotide_cyclase"/>
</dbReference>
<dbReference type="PROSITE" id="PS50887">
    <property type="entry name" value="GGDEF"/>
    <property type="match status" value="1"/>
</dbReference>
<evidence type="ECO:0000256" key="3">
    <source>
        <dbReference type="ARBA" id="ARBA00034247"/>
    </source>
</evidence>
<protein>
    <recommendedName>
        <fullName evidence="2">diguanylate cyclase</fullName>
        <ecNumber evidence="2">2.7.7.65</ecNumber>
    </recommendedName>
</protein>
<dbReference type="PANTHER" id="PTHR45138">
    <property type="entry name" value="REGULATORY COMPONENTS OF SENSORY TRANSDUCTION SYSTEM"/>
    <property type="match status" value="1"/>
</dbReference>
<feature type="transmembrane region" description="Helical" evidence="4">
    <location>
        <begin position="164"/>
        <end position="185"/>
    </location>
</feature>
<evidence type="ECO:0000313" key="6">
    <source>
        <dbReference type="EMBL" id="GAC27712.1"/>
    </source>
</evidence>
<organism evidence="6 7">
    <name type="scientific">Brumicola pallidula DSM 14239 = ACAM 615</name>
    <dbReference type="NCBI Taxonomy" id="1121922"/>
    <lineage>
        <taxon>Bacteria</taxon>
        <taxon>Pseudomonadati</taxon>
        <taxon>Pseudomonadota</taxon>
        <taxon>Gammaproteobacteria</taxon>
        <taxon>Alteromonadales</taxon>
        <taxon>Alteromonadaceae</taxon>
        <taxon>Brumicola</taxon>
    </lineage>
</organism>
<dbReference type="Proteomes" id="UP000006251">
    <property type="component" value="Unassembled WGS sequence"/>
</dbReference>
<dbReference type="FunFam" id="3.30.70.270:FF:000001">
    <property type="entry name" value="Diguanylate cyclase domain protein"/>
    <property type="match status" value="1"/>
</dbReference>
<dbReference type="RefSeq" id="WP_006009484.1">
    <property type="nucleotide sequence ID" value="NZ_AUAV01000025.1"/>
</dbReference>
<reference evidence="7" key="1">
    <citation type="journal article" date="2014" name="Environ. Microbiol.">
        <title>Comparative genomics of the marine bacterial genus Glaciecola reveals the high degree of genomic diversity and genomic characteristic for cold adaptation.</title>
        <authorList>
            <person name="Qin Q.L."/>
            <person name="Xie B.B."/>
            <person name="Yu Y."/>
            <person name="Shu Y.L."/>
            <person name="Rong J.C."/>
            <person name="Zhang Y.J."/>
            <person name="Zhao D.L."/>
            <person name="Chen X.L."/>
            <person name="Zhang X.Y."/>
            <person name="Chen B."/>
            <person name="Zhou B.C."/>
            <person name="Zhang Y.Z."/>
        </authorList>
    </citation>
    <scope>NUCLEOTIDE SEQUENCE [LARGE SCALE GENOMIC DNA]</scope>
    <source>
        <strain evidence="7">ACAM 615</strain>
    </source>
</reference>
<feature type="transmembrane region" description="Helical" evidence="4">
    <location>
        <begin position="69"/>
        <end position="86"/>
    </location>
</feature>
<dbReference type="PANTHER" id="PTHR45138:SF9">
    <property type="entry name" value="DIGUANYLATE CYCLASE DGCM-RELATED"/>
    <property type="match status" value="1"/>
</dbReference>
<feature type="transmembrane region" description="Helical" evidence="4">
    <location>
        <begin position="42"/>
        <end position="63"/>
    </location>
</feature>
<feature type="transmembrane region" description="Helical" evidence="4">
    <location>
        <begin position="131"/>
        <end position="152"/>
    </location>
</feature>
<dbReference type="EC" id="2.7.7.65" evidence="2"/>
<dbReference type="Gene3D" id="3.30.70.270">
    <property type="match status" value="1"/>
</dbReference>
<feature type="transmembrane region" description="Helical" evidence="4">
    <location>
        <begin position="12"/>
        <end position="30"/>
    </location>
</feature>
<proteinExistence type="predicted"/>
<gene>
    <name evidence="6" type="ORF">GPAL_0832</name>
</gene>
<evidence type="ECO:0000256" key="1">
    <source>
        <dbReference type="ARBA" id="ARBA00001946"/>
    </source>
</evidence>
<comment type="cofactor">
    <cofactor evidence="1">
        <name>Mg(2+)</name>
        <dbReference type="ChEBI" id="CHEBI:18420"/>
    </cofactor>
</comment>
<sequence length="387" mass="43281">MSLTTEEIANINYLVIILIMNLIGVFYFYFSPARRAIELKPSVDCFMIMFALIAAAFVMFAARIFIPDWLSLTLANGLFLLSAYYARRGFIYRSGGSQPTLEKSKIIWINIVLLTIVNTGIFYLYIDNFAIRATITSVNIAIVFYSCIAKIPKNLILKTDGEKVVQFAVYTTVLFTPASAIFYWFEQSFFVYMSTLMFTQAIAVTGLIGAFLTLLMSDLIEEHYHKSVIDPLTGVYNRRFFEEKALKVIGFTQKSQHGIIMVDIDNFKDINDTFGHAVGDEVLVKFAKIVSTIVRDSDIVTRFGGEEFVILQASASIIETQKLAERLCDEVSKCSIQTQAGNLTITASFGVSSLSGPSQLKTSLKMADDAMYDAKKGGKNRVVVRDL</sequence>
<dbReference type="GO" id="GO:1902201">
    <property type="term" value="P:negative regulation of bacterial-type flagellum-dependent cell motility"/>
    <property type="evidence" value="ECO:0007669"/>
    <property type="project" value="TreeGrafter"/>
</dbReference>
<dbReference type="NCBIfam" id="TIGR00254">
    <property type="entry name" value="GGDEF"/>
    <property type="match status" value="1"/>
</dbReference>
<feature type="transmembrane region" description="Helical" evidence="4">
    <location>
        <begin position="106"/>
        <end position="125"/>
    </location>
</feature>
<dbReference type="Pfam" id="PF00990">
    <property type="entry name" value="GGDEF"/>
    <property type="match status" value="1"/>
</dbReference>
<dbReference type="CDD" id="cd01949">
    <property type="entry name" value="GGDEF"/>
    <property type="match status" value="1"/>
</dbReference>
<dbReference type="InterPro" id="IPR043128">
    <property type="entry name" value="Rev_trsase/Diguanyl_cyclase"/>
</dbReference>
<dbReference type="InterPro" id="IPR000160">
    <property type="entry name" value="GGDEF_dom"/>
</dbReference>
<dbReference type="SUPFAM" id="SSF55073">
    <property type="entry name" value="Nucleotide cyclase"/>
    <property type="match status" value="1"/>
</dbReference>
<evidence type="ECO:0000256" key="2">
    <source>
        <dbReference type="ARBA" id="ARBA00012528"/>
    </source>
</evidence>
<dbReference type="InterPro" id="IPR050469">
    <property type="entry name" value="Diguanylate_Cyclase"/>
</dbReference>
<evidence type="ECO:0000256" key="4">
    <source>
        <dbReference type="SAM" id="Phobius"/>
    </source>
</evidence>
<dbReference type="AlphaFoldDB" id="K6ZBG8"/>
<keyword evidence="4" id="KW-0472">Membrane</keyword>
<dbReference type="STRING" id="1121922.GCA_000428905_03696"/>
<feature type="domain" description="GGDEF" evidence="5">
    <location>
        <begin position="255"/>
        <end position="387"/>
    </location>
</feature>
<keyword evidence="4" id="KW-0812">Transmembrane</keyword>
<feature type="transmembrane region" description="Helical" evidence="4">
    <location>
        <begin position="191"/>
        <end position="216"/>
    </location>
</feature>
<accession>K6ZBG8</accession>
<keyword evidence="7" id="KW-1185">Reference proteome</keyword>
<comment type="catalytic activity">
    <reaction evidence="3">
        <text>2 GTP = 3',3'-c-di-GMP + 2 diphosphate</text>
        <dbReference type="Rhea" id="RHEA:24898"/>
        <dbReference type="ChEBI" id="CHEBI:33019"/>
        <dbReference type="ChEBI" id="CHEBI:37565"/>
        <dbReference type="ChEBI" id="CHEBI:58805"/>
        <dbReference type="EC" id="2.7.7.65"/>
    </reaction>
</comment>
<dbReference type="GO" id="GO:0052621">
    <property type="term" value="F:diguanylate cyclase activity"/>
    <property type="evidence" value="ECO:0007669"/>
    <property type="project" value="UniProtKB-EC"/>
</dbReference>
<name>K6ZBG8_9ALTE</name>
<dbReference type="GO" id="GO:0005886">
    <property type="term" value="C:plasma membrane"/>
    <property type="evidence" value="ECO:0007669"/>
    <property type="project" value="TreeGrafter"/>
</dbReference>
<dbReference type="EMBL" id="BAEQ01000015">
    <property type="protein sequence ID" value="GAC27712.1"/>
    <property type="molecule type" value="Genomic_DNA"/>
</dbReference>
<keyword evidence="4" id="KW-1133">Transmembrane helix</keyword>
<evidence type="ECO:0000313" key="7">
    <source>
        <dbReference type="Proteomes" id="UP000006251"/>
    </source>
</evidence>
<dbReference type="SMART" id="SM00267">
    <property type="entry name" value="GGDEF"/>
    <property type="match status" value="1"/>
</dbReference>
<comment type="caution">
    <text evidence="6">The sequence shown here is derived from an EMBL/GenBank/DDBJ whole genome shotgun (WGS) entry which is preliminary data.</text>
</comment>
<dbReference type="OrthoDB" id="9812260at2"/>